<proteinExistence type="predicted"/>
<gene>
    <name evidence="3" type="ORF">FIBSPDRAFT_945433</name>
</gene>
<evidence type="ECO:0000313" key="4">
    <source>
        <dbReference type="Proteomes" id="UP000076532"/>
    </source>
</evidence>
<dbReference type="EMBL" id="KV417491">
    <property type="protein sequence ID" value="KZP30912.1"/>
    <property type="molecule type" value="Genomic_DNA"/>
</dbReference>
<keyword evidence="1" id="KW-0175">Coiled coil</keyword>
<evidence type="ECO:0000313" key="3">
    <source>
        <dbReference type="EMBL" id="KZP30912.1"/>
    </source>
</evidence>
<protein>
    <submittedName>
        <fullName evidence="3">Uncharacterized protein</fullName>
    </submittedName>
</protein>
<reference evidence="3 4" key="1">
    <citation type="journal article" date="2016" name="Mol. Biol. Evol.">
        <title>Comparative Genomics of Early-Diverging Mushroom-Forming Fungi Provides Insights into the Origins of Lignocellulose Decay Capabilities.</title>
        <authorList>
            <person name="Nagy L.G."/>
            <person name="Riley R."/>
            <person name="Tritt A."/>
            <person name="Adam C."/>
            <person name="Daum C."/>
            <person name="Floudas D."/>
            <person name="Sun H."/>
            <person name="Yadav J.S."/>
            <person name="Pangilinan J."/>
            <person name="Larsson K.H."/>
            <person name="Matsuura K."/>
            <person name="Barry K."/>
            <person name="Labutti K."/>
            <person name="Kuo R."/>
            <person name="Ohm R.A."/>
            <person name="Bhattacharya S.S."/>
            <person name="Shirouzu T."/>
            <person name="Yoshinaga Y."/>
            <person name="Martin F.M."/>
            <person name="Grigoriev I.V."/>
            <person name="Hibbett D.S."/>
        </authorList>
    </citation>
    <scope>NUCLEOTIDE SEQUENCE [LARGE SCALE GENOMIC DNA]</scope>
    <source>
        <strain evidence="3 4">CBS 109695</strain>
    </source>
</reference>
<dbReference type="OrthoDB" id="2757952at2759"/>
<dbReference type="AlphaFoldDB" id="A0A166TS02"/>
<sequence length="491" mass="54699">MDTPPRLPAHPNAPASTPIPDGTFDFTSGDFSMMSGAGGLSHDWPADFLNMLPASTGHKRARTDDLGLDSGGHMRTRLPMIRIPSAMSLHTEDGGTIDLAAAINFLHTSINYQTHLYGQLTQEHDNTQNEVRIAELENKVEQMGKVIEELRNVPVQGRVKKSKTRDTALVDACHAAAHFLMDIDAVRTDGTLVLTLPDPLAEGEEERTSADGTKIWNPLFNIARPRQHPTNQAFIKEVINTVIELQKTTPTISAEALQDQPRIEEAVKTYFNTLCNKYLRQIDPEGVHAAAYDKRTRRSGDKSRRTTKYLRRFGMVSDFEAKHNVKEVGLLVREELMSSEDESFGNIEEGVWMSRAARYTAKGQKALEIHRLECRSDEVSRLYYALDQLAFSRPDGLDGKQSRQKTAGQVHARFHGFAENMNSERPMVRAGMPAIPDYAISANWLAKDNNAGMTMSVWTPDAGHAFTIADGEIHANDLEAMTNWADDEDES</sequence>
<name>A0A166TS02_9AGAM</name>
<keyword evidence="4" id="KW-1185">Reference proteome</keyword>
<evidence type="ECO:0000256" key="2">
    <source>
        <dbReference type="SAM" id="MobiDB-lite"/>
    </source>
</evidence>
<feature type="coiled-coil region" evidence="1">
    <location>
        <begin position="117"/>
        <end position="153"/>
    </location>
</feature>
<accession>A0A166TS02</accession>
<organism evidence="3 4">
    <name type="scientific">Athelia psychrophila</name>
    <dbReference type="NCBI Taxonomy" id="1759441"/>
    <lineage>
        <taxon>Eukaryota</taxon>
        <taxon>Fungi</taxon>
        <taxon>Dikarya</taxon>
        <taxon>Basidiomycota</taxon>
        <taxon>Agaricomycotina</taxon>
        <taxon>Agaricomycetes</taxon>
        <taxon>Agaricomycetidae</taxon>
        <taxon>Atheliales</taxon>
        <taxon>Atheliaceae</taxon>
        <taxon>Athelia</taxon>
    </lineage>
</organism>
<dbReference type="Proteomes" id="UP000076532">
    <property type="component" value="Unassembled WGS sequence"/>
</dbReference>
<feature type="region of interest" description="Disordered" evidence="2">
    <location>
        <begin position="1"/>
        <end position="22"/>
    </location>
</feature>
<evidence type="ECO:0000256" key="1">
    <source>
        <dbReference type="SAM" id="Coils"/>
    </source>
</evidence>